<dbReference type="GO" id="GO:0006400">
    <property type="term" value="P:tRNA modification"/>
    <property type="evidence" value="ECO:0007669"/>
    <property type="project" value="UniProtKB-UniRule"/>
</dbReference>
<dbReference type="Gene3D" id="1.20.59.20">
    <property type="match status" value="1"/>
</dbReference>
<dbReference type="InterPro" id="IPR014729">
    <property type="entry name" value="Rossmann-like_a/b/a_fold"/>
</dbReference>
<feature type="binding site" evidence="8">
    <location>
        <begin position="25"/>
        <end position="30"/>
    </location>
    <ligand>
        <name>ATP</name>
        <dbReference type="ChEBI" id="CHEBI:30616"/>
    </ligand>
</feature>
<dbReference type="Gene3D" id="3.40.50.620">
    <property type="entry name" value="HUPs"/>
    <property type="match status" value="1"/>
</dbReference>
<evidence type="ECO:0000256" key="6">
    <source>
        <dbReference type="ARBA" id="ARBA00022840"/>
    </source>
</evidence>
<dbReference type="EMBL" id="CP009440">
    <property type="protein sequence ID" value="AJI52670.1"/>
    <property type="molecule type" value="Genomic_DNA"/>
</dbReference>
<keyword evidence="5 8" id="KW-0547">Nucleotide-binding</keyword>
<sequence>MSLDKTQIISQILKHSPSHIIIGYSGGVDSSVLLDITKDLDIPTIAIYINHNIHPDALKWQLHCQTICNNANIDFIAHSLDQAPKGESFEAWASKQRMDFFIDIMSQYSSPILLLGHHLDDQAETFLIQAIRGSGLAGLASMPYYKQLNHGAVLRPLLDYTKKDIQDYASQNKINHIYDDSNENIKYRRNLIRNQIMPILEQINPNISRTLSRSAKICAESSNILQKLLNEKLQKISKDNSLIISELLSLDKDIQKSLIHHWFKETTNQSLKNKQTEEIHKALNSDIHTGWQFDINQQYQISVEYNQLIIKNNNQVDLILDNKDIIEWLKEKLNNSFNAEEIMVRKRQASDKCRYQGRNKANKLKALFQELKIPASERSKARVILLNDKIIAVYPFFICN</sequence>
<dbReference type="InterPro" id="IPR015262">
    <property type="entry name" value="tRNA_Ile_lys_synt_subst-bd"/>
</dbReference>
<evidence type="ECO:0000256" key="5">
    <source>
        <dbReference type="ARBA" id="ARBA00022741"/>
    </source>
</evidence>
<dbReference type="SUPFAM" id="SSF52402">
    <property type="entry name" value="Adenine nucleotide alpha hydrolases-like"/>
    <property type="match status" value="1"/>
</dbReference>
<dbReference type="GO" id="GO:0032267">
    <property type="term" value="F:tRNA(Ile)-lysidine synthase activity"/>
    <property type="evidence" value="ECO:0007669"/>
    <property type="project" value="UniProtKB-EC"/>
</dbReference>
<name>A0A0B6CUY5_9GAMM</name>
<proteinExistence type="inferred from homology"/>
<dbReference type="STRING" id="28110.KU46_1878"/>
<dbReference type="EC" id="6.3.4.19" evidence="8"/>
<keyword evidence="4 8" id="KW-0819">tRNA processing</keyword>
<dbReference type="PANTHER" id="PTHR43033">
    <property type="entry name" value="TRNA(ILE)-LYSIDINE SYNTHASE-RELATED"/>
    <property type="match status" value="1"/>
</dbReference>
<dbReference type="SUPFAM" id="SSF56037">
    <property type="entry name" value="PheT/TilS domain"/>
    <property type="match status" value="1"/>
</dbReference>
<dbReference type="SMART" id="SM00977">
    <property type="entry name" value="TilS_C"/>
    <property type="match status" value="1"/>
</dbReference>
<dbReference type="KEGG" id="fpz:LA55_1412"/>
<feature type="domain" description="Lysidine-tRNA(Ile) synthetase C-terminal" evidence="9">
    <location>
        <begin position="342"/>
        <end position="396"/>
    </location>
</feature>
<evidence type="ECO:0000256" key="8">
    <source>
        <dbReference type="HAMAP-Rule" id="MF_01161"/>
    </source>
</evidence>
<organism evidence="10 11">
    <name type="scientific">Francisella philomiragia</name>
    <dbReference type="NCBI Taxonomy" id="28110"/>
    <lineage>
        <taxon>Bacteria</taxon>
        <taxon>Pseudomonadati</taxon>
        <taxon>Pseudomonadota</taxon>
        <taxon>Gammaproteobacteria</taxon>
        <taxon>Thiotrichales</taxon>
        <taxon>Francisellaceae</taxon>
        <taxon>Francisella</taxon>
    </lineage>
</organism>
<dbReference type="Pfam" id="PF01171">
    <property type="entry name" value="ATP_bind_3"/>
    <property type="match status" value="1"/>
</dbReference>
<dbReference type="HAMAP" id="MF_01161">
    <property type="entry name" value="tRNA_Ile_lys_synt"/>
    <property type="match status" value="1"/>
</dbReference>
<dbReference type="Pfam" id="PF11734">
    <property type="entry name" value="TilS_C"/>
    <property type="match status" value="1"/>
</dbReference>
<accession>A0A0B6CUY5</accession>
<evidence type="ECO:0000256" key="3">
    <source>
        <dbReference type="ARBA" id="ARBA00022598"/>
    </source>
</evidence>
<comment type="function">
    <text evidence="8">Ligates lysine onto the cytidine present at position 34 of the AUA codon-specific tRNA(Ile) that contains the anticodon CAU, in an ATP-dependent manner. Cytidine is converted to lysidine, thus changing the amino acid specificity of the tRNA from methionine to isoleucine.</text>
</comment>
<dbReference type="InterPro" id="IPR012796">
    <property type="entry name" value="Lysidine-tRNA-synth_C"/>
</dbReference>
<dbReference type="NCBIfam" id="TIGR02432">
    <property type="entry name" value="lysidine_TilS_N"/>
    <property type="match status" value="1"/>
</dbReference>
<dbReference type="RefSeq" id="WP_044526516.1">
    <property type="nucleotide sequence ID" value="NZ_CP009440.1"/>
</dbReference>
<dbReference type="PANTHER" id="PTHR43033:SF1">
    <property type="entry name" value="TRNA(ILE)-LYSIDINE SYNTHASE-RELATED"/>
    <property type="match status" value="1"/>
</dbReference>
<keyword evidence="2 8" id="KW-0963">Cytoplasm</keyword>
<keyword evidence="6 8" id="KW-0067">ATP-binding</keyword>
<evidence type="ECO:0000256" key="4">
    <source>
        <dbReference type="ARBA" id="ARBA00022694"/>
    </source>
</evidence>
<dbReference type="InterPro" id="IPR011063">
    <property type="entry name" value="TilS/TtcA_N"/>
</dbReference>
<comment type="domain">
    <text evidence="8">The N-terminal region contains the highly conserved SGGXDS motif, predicted to be a P-loop motif involved in ATP binding.</text>
</comment>
<comment type="similarity">
    <text evidence="8">Belongs to the tRNA(Ile)-lysidine synthase family.</text>
</comment>
<dbReference type="CDD" id="cd01992">
    <property type="entry name" value="TilS_N"/>
    <property type="match status" value="1"/>
</dbReference>
<dbReference type="AlphaFoldDB" id="A0A0B6CUY5"/>
<reference evidence="10 11" key="1">
    <citation type="journal article" date="2015" name="Genome Announc.">
        <title>Genome sequencing of 18 francisella strains to aid in assay development and testing.</title>
        <authorList>
            <person name="Johnson S.L."/>
            <person name="Daligault H.E."/>
            <person name="Davenport K.W."/>
            <person name="Coyne S.R."/>
            <person name="Frey K.G."/>
            <person name="Koroleva G.I."/>
            <person name="Broomall S.M."/>
            <person name="Bishop-Lilly K.A."/>
            <person name="Bruce D.C."/>
            <person name="Chertkov O."/>
            <person name="Freitas T."/>
            <person name="Jaissle J."/>
            <person name="Ladner J.T."/>
            <person name="Rosenzweig C.N."/>
            <person name="Gibbons H.S."/>
            <person name="Palacios G.F."/>
            <person name="Redden C.L."/>
            <person name="Xu Y."/>
            <person name="Minogue T.D."/>
            <person name="Chain P.S."/>
        </authorList>
    </citation>
    <scope>NUCLEOTIDE SEQUENCE [LARGE SCALE GENOMIC DNA]</scope>
    <source>
        <strain evidence="10 11">GA01-2794</strain>
    </source>
</reference>
<protein>
    <recommendedName>
        <fullName evidence="8">tRNA(Ile)-lysidine synthase</fullName>
        <ecNumber evidence="8">6.3.4.19</ecNumber>
    </recommendedName>
    <alternativeName>
        <fullName evidence="8">tRNA(Ile)-2-lysyl-cytidine synthase</fullName>
    </alternativeName>
    <alternativeName>
        <fullName evidence="8">tRNA(Ile)-lysidine synthetase</fullName>
    </alternativeName>
</protein>
<evidence type="ECO:0000256" key="7">
    <source>
        <dbReference type="ARBA" id="ARBA00048539"/>
    </source>
</evidence>
<keyword evidence="3 8" id="KW-0436">Ligase</keyword>
<dbReference type="GO" id="GO:0005524">
    <property type="term" value="F:ATP binding"/>
    <property type="evidence" value="ECO:0007669"/>
    <property type="project" value="UniProtKB-UniRule"/>
</dbReference>
<dbReference type="Pfam" id="PF09179">
    <property type="entry name" value="TilS"/>
    <property type="match status" value="1"/>
</dbReference>
<dbReference type="OrthoDB" id="9807403at2"/>
<evidence type="ECO:0000313" key="10">
    <source>
        <dbReference type="EMBL" id="AJI52670.1"/>
    </source>
</evidence>
<dbReference type="InterPro" id="IPR012795">
    <property type="entry name" value="tRNA_Ile_lys_synt_N"/>
</dbReference>
<gene>
    <name evidence="8 10" type="primary">tilS</name>
    <name evidence="10" type="ORF">LA55_1412</name>
</gene>
<evidence type="ECO:0000313" key="11">
    <source>
        <dbReference type="Proteomes" id="UP000031830"/>
    </source>
</evidence>
<dbReference type="InterPro" id="IPR012094">
    <property type="entry name" value="tRNA_Ile_lys_synt"/>
</dbReference>
<comment type="subcellular location">
    <subcellularLocation>
        <location evidence="1 8">Cytoplasm</location>
    </subcellularLocation>
</comment>
<dbReference type="NCBIfam" id="TIGR02433">
    <property type="entry name" value="lysidine_TilS_C"/>
    <property type="match status" value="1"/>
</dbReference>
<comment type="catalytic activity">
    <reaction evidence="7 8">
        <text>cytidine(34) in tRNA(Ile2) + L-lysine + ATP = lysidine(34) in tRNA(Ile2) + AMP + diphosphate + H(+)</text>
        <dbReference type="Rhea" id="RHEA:43744"/>
        <dbReference type="Rhea" id="RHEA-COMP:10625"/>
        <dbReference type="Rhea" id="RHEA-COMP:10670"/>
        <dbReference type="ChEBI" id="CHEBI:15378"/>
        <dbReference type="ChEBI" id="CHEBI:30616"/>
        <dbReference type="ChEBI" id="CHEBI:32551"/>
        <dbReference type="ChEBI" id="CHEBI:33019"/>
        <dbReference type="ChEBI" id="CHEBI:82748"/>
        <dbReference type="ChEBI" id="CHEBI:83665"/>
        <dbReference type="ChEBI" id="CHEBI:456215"/>
        <dbReference type="EC" id="6.3.4.19"/>
    </reaction>
</comment>
<evidence type="ECO:0000256" key="2">
    <source>
        <dbReference type="ARBA" id="ARBA00022490"/>
    </source>
</evidence>
<dbReference type="Proteomes" id="UP000031830">
    <property type="component" value="Chromosome"/>
</dbReference>
<dbReference type="GO" id="GO:0005737">
    <property type="term" value="C:cytoplasm"/>
    <property type="evidence" value="ECO:0007669"/>
    <property type="project" value="UniProtKB-SubCell"/>
</dbReference>
<evidence type="ECO:0000256" key="1">
    <source>
        <dbReference type="ARBA" id="ARBA00004496"/>
    </source>
</evidence>
<evidence type="ECO:0000259" key="9">
    <source>
        <dbReference type="SMART" id="SM00977"/>
    </source>
</evidence>